<proteinExistence type="predicted"/>
<dbReference type="EMBL" id="CP036316">
    <property type="protein sequence ID" value="QDT65680.1"/>
    <property type="molecule type" value="Genomic_DNA"/>
</dbReference>
<dbReference type="InterPro" id="IPR011335">
    <property type="entry name" value="Restrct_endonuc-II-like"/>
</dbReference>
<evidence type="ECO:0008006" key="3">
    <source>
        <dbReference type="Google" id="ProtNLM"/>
    </source>
</evidence>
<gene>
    <name evidence="1" type="ORF">V22_29400</name>
</gene>
<accession>A0A517TBD0</accession>
<evidence type="ECO:0000313" key="1">
    <source>
        <dbReference type="EMBL" id="QDT65680.1"/>
    </source>
</evidence>
<reference evidence="1 2" key="1">
    <citation type="submission" date="2019-02" db="EMBL/GenBank/DDBJ databases">
        <title>Deep-cultivation of Planctomycetes and their phenomic and genomic characterization uncovers novel biology.</title>
        <authorList>
            <person name="Wiegand S."/>
            <person name="Jogler M."/>
            <person name="Boedeker C."/>
            <person name="Pinto D."/>
            <person name="Vollmers J."/>
            <person name="Rivas-Marin E."/>
            <person name="Kohn T."/>
            <person name="Peeters S.H."/>
            <person name="Heuer A."/>
            <person name="Rast P."/>
            <person name="Oberbeckmann S."/>
            <person name="Bunk B."/>
            <person name="Jeske O."/>
            <person name="Meyerdierks A."/>
            <person name="Storesund J.E."/>
            <person name="Kallscheuer N."/>
            <person name="Luecker S."/>
            <person name="Lage O.M."/>
            <person name="Pohl T."/>
            <person name="Merkel B.J."/>
            <person name="Hornburger P."/>
            <person name="Mueller R.-W."/>
            <person name="Bruemmer F."/>
            <person name="Labrenz M."/>
            <person name="Spormann A.M."/>
            <person name="Op den Camp H."/>
            <person name="Overmann J."/>
            <person name="Amann R."/>
            <person name="Jetten M.S.M."/>
            <person name="Mascher T."/>
            <person name="Medema M.H."/>
            <person name="Devos D.P."/>
            <person name="Kaster A.-K."/>
            <person name="Ovreas L."/>
            <person name="Rohde M."/>
            <person name="Galperin M.Y."/>
            <person name="Jogler C."/>
        </authorList>
    </citation>
    <scope>NUCLEOTIDE SEQUENCE [LARGE SCALE GENOMIC DNA]</scope>
    <source>
        <strain evidence="1 2">V22</strain>
    </source>
</reference>
<dbReference type="AlphaFoldDB" id="A0A517TBD0"/>
<keyword evidence="2" id="KW-1185">Reference proteome</keyword>
<organism evidence="1 2">
    <name type="scientific">Calycomorphotria hydatis</name>
    <dbReference type="NCBI Taxonomy" id="2528027"/>
    <lineage>
        <taxon>Bacteria</taxon>
        <taxon>Pseudomonadati</taxon>
        <taxon>Planctomycetota</taxon>
        <taxon>Planctomycetia</taxon>
        <taxon>Planctomycetales</taxon>
        <taxon>Planctomycetaceae</taxon>
        <taxon>Calycomorphotria</taxon>
    </lineage>
</organism>
<name>A0A517TBD0_9PLAN</name>
<evidence type="ECO:0000313" key="2">
    <source>
        <dbReference type="Proteomes" id="UP000319976"/>
    </source>
</evidence>
<dbReference type="SUPFAM" id="SSF52980">
    <property type="entry name" value="Restriction endonuclease-like"/>
    <property type="match status" value="1"/>
</dbReference>
<protein>
    <recommendedName>
        <fullName evidence="3">Archaeal holliday junction resolvase (Hjc)</fullName>
    </recommendedName>
</protein>
<dbReference type="Proteomes" id="UP000319976">
    <property type="component" value="Chromosome"/>
</dbReference>
<dbReference type="KEGG" id="chya:V22_29400"/>
<sequence>MLKSSRHSKITGDFAEGLMLYWLSKYGYECAKVDHTGIDIIARDPKSDLLMGVSVKSRSRYSGSEFDSINVPLDGIDKAKFACEAFKCDPYYAFVVDGAGLLYGYLVSLDRMQELVTGSGSKFRYWQMTEKNRELYAVDPQILMFSFETVTDSWCTSGNMEQE</sequence>